<evidence type="ECO:0000313" key="3">
    <source>
        <dbReference type="EMBL" id="CAD5338222.1"/>
    </source>
</evidence>
<feature type="transmembrane region" description="Helical" evidence="2">
    <location>
        <begin position="104"/>
        <end position="128"/>
    </location>
</feature>
<organismHost>
    <name type="scientific">Ornithodoros</name>
    <name type="common">relapsing fever ticks</name>
    <dbReference type="NCBI Taxonomy" id="6937"/>
</organismHost>
<evidence type="ECO:0000256" key="1">
    <source>
        <dbReference type="SAM" id="MobiDB-lite"/>
    </source>
</evidence>
<dbReference type="EMBL" id="LR881473">
    <property type="protein sequence ID" value="CAD5338222.1"/>
    <property type="molecule type" value="Genomic_DNA"/>
</dbReference>
<dbReference type="Proteomes" id="UP001160000">
    <property type="component" value="Segment"/>
</dbReference>
<feature type="region of interest" description="Disordered" evidence="1">
    <location>
        <begin position="73"/>
        <end position="92"/>
    </location>
</feature>
<organismHost>
    <name type="scientific">Ornithodoros moubata</name>
    <name type="common">Soft tick</name>
    <name type="synonym">Argasid tick</name>
    <dbReference type="NCBI Taxonomy" id="6938"/>
</organismHost>
<name>A0A7G2FMZ0_ASF</name>
<organismHost>
    <name type="scientific">Sus scrofa</name>
    <name type="common">Pig</name>
    <dbReference type="NCBI Taxonomy" id="9823"/>
</organismHost>
<keyword evidence="2" id="KW-1133">Transmembrane helix</keyword>
<accession>A0A7G2FMZ0</accession>
<proteinExistence type="predicted"/>
<protein>
    <submittedName>
        <fullName evidence="3">PB407L</fullName>
    </submittedName>
</protein>
<keyword evidence="2" id="KW-0472">Membrane</keyword>
<organismHost>
    <name type="scientific">Phacochoerus aethiopicus</name>
    <name type="common">Warthog</name>
    <dbReference type="NCBI Taxonomy" id="85517"/>
</organismHost>
<organismHost>
    <name type="scientific">Phacochoerus africanus</name>
    <name type="common">Warthog</name>
    <dbReference type="NCBI Taxonomy" id="41426"/>
</organismHost>
<organismHost>
    <name type="scientific">Potamochoerus larvatus</name>
    <name type="common">Bushpig</name>
    <dbReference type="NCBI Taxonomy" id="273792"/>
</organismHost>
<organism evidence="3">
    <name type="scientific">African swine fever virus</name>
    <name type="common">ASFV</name>
    <dbReference type="NCBI Taxonomy" id="10497"/>
    <lineage>
        <taxon>Viruses</taxon>
        <taxon>Varidnaviria</taxon>
        <taxon>Bamfordvirae</taxon>
        <taxon>Nucleocytoviricota</taxon>
        <taxon>Pokkesviricetes</taxon>
        <taxon>Asfuvirales</taxon>
        <taxon>Asfarviridae</taxon>
        <taxon>Asfivirus</taxon>
        <taxon>Asfivirus haemorrhagiae</taxon>
    </lineage>
</organism>
<feature type="transmembrane region" description="Helical" evidence="2">
    <location>
        <begin position="148"/>
        <end position="166"/>
    </location>
</feature>
<evidence type="ECO:0000256" key="2">
    <source>
        <dbReference type="SAM" id="Phobius"/>
    </source>
</evidence>
<keyword evidence="2" id="KW-0812">Transmembrane</keyword>
<gene>
    <name evidence="3" type="primary">B407L</name>
    <name evidence="3" type="ORF">ASFVARMWT4_00094</name>
</gene>
<reference evidence="3" key="1">
    <citation type="submission" date="2020-09" db="EMBL/GenBank/DDBJ databases">
        <authorList>
            <person name="Daniel Perez-Nunez"/>
            <person name="Eva Castillo-Rosa"/>
            <person name="Gonzalo Vigara-Astillero and Yolanda Revilla"/>
        </authorList>
    </citation>
    <scope>NUCLEOTIDE SEQUENCE</scope>
    <source>
        <strain evidence="3">Arm/07/CBM/c4</strain>
    </source>
</reference>
<sequence>MEDTTFLEGANLAGITTLMNNLHINEQANLEELEKQVMGKQQSFPTDHFDEELNGLAKSLGINFNDPEFSLDSPHSVISKKPSGRGRDKVHGGIRRDSVCTDSICSVIVYVAAVYAVAAYAVAVYAMAVYAAAVCAMTVCAAVRRAEALHATVVHVMTAVILFLRIEKNMQSLRHLKKQLFLKEIVKTTMLKASIVKKVLNLAQSK</sequence>